<dbReference type="PANTHER" id="PTHR11403:SF6">
    <property type="entry name" value="NITRIC OXIDE REDUCTASE SUBUNIT E"/>
    <property type="match status" value="1"/>
</dbReference>
<feature type="domain" description="Heme-copper oxidase subunit III family profile" evidence="8">
    <location>
        <begin position="28"/>
        <end position="204"/>
    </location>
</feature>
<evidence type="ECO:0000259" key="8">
    <source>
        <dbReference type="PROSITE" id="PS50253"/>
    </source>
</evidence>
<dbReference type="InterPro" id="IPR024791">
    <property type="entry name" value="Cyt_c/ubiquinol_Oxase_su3"/>
</dbReference>
<evidence type="ECO:0000256" key="5">
    <source>
        <dbReference type="ARBA" id="ARBA00023136"/>
    </source>
</evidence>
<protein>
    <submittedName>
        <fullName evidence="9">Cytochrome-c oxidase</fullName>
    </submittedName>
</protein>
<dbReference type="CDD" id="cd02862">
    <property type="entry name" value="NorE_like"/>
    <property type="match status" value="1"/>
</dbReference>
<comment type="subcellular location">
    <subcellularLocation>
        <location evidence="6">Cell membrane</location>
        <topology evidence="6">Multi-pass membrane protein</topology>
    </subcellularLocation>
    <subcellularLocation>
        <location evidence="1">Membrane</location>
        <topology evidence="1">Multi-pass membrane protein</topology>
    </subcellularLocation>
</comment>
<dbReference type="AlphaFoldDB" id="A0A2N6CXT5"/>
<feature type="transmembrane region" description="Helical" evidence="7">
    <location>
        <begin position="96"/>
        <end position="117"/>
    </location>
</feature>
<dbReference type="GO" id="GO:0005886">
    <property type="term" value="C:plasma membrane"/>
    <property type="evidence" value="ECO:0007669"/>
    <property type="project" value="UniProtKB-SubCell"/>
</dbReference>
<feature type="transmembrane region" description="Helical" evidence="7">
    <location>
        <begin position="184"/>
        <end position="203"/>
    </location>
</feature>
<gene>
    <name evidence="9" type="ORF">C0630_08890</name>
</gene>
<dbReference type="Pfam" id="PF00510">
    <property type="entry name" value="COX3"/>
    <property type="match status" value="1"/>
</dbReference>
<proteinExistence type="inferred from homology"/>
<organism evidence="9 10">
    <name type="scientific">Sedimenticola selenatireducens</name>
    <dbReference type="NCBI Taxonomy" id="191960"/>
    <lineage>
        <taxon>Bacteria</taxon>
        <taxon>Pseudomonadati</taxon>
        <taxon>Pseudomonadota</taxon>
        <taxon>Gammaproteobacteria</taxon>
        <taxon>Chromatiales</taxon>
        <taxon>Sedimenticolaceae</taxon>
        <taxon>Sedimenticola</taxon>
    </lineage>
</organism>
<dbReference type="InterPro" id="IPR013833">
    <property type="entry name" value="Cyt_c_oxidase_su3_a-hlx"/>
</dbReference>
<keyword evidence="5 7" id="KW-0472">Membrane</keyword>
<keyword evidence="4 7" id="KW-1133">Transmembrane helix</keyword>
<dbReference type="Proteomes" id="UP000235015">
    <property type="component" value="Unassembled WGS sequence"/>
</dbReference>
<dbReference type="Gene3D" id="1.20.120.80">
    <property type="entry name" value="Cytochrome c oxidase, subunit III, four-helix bundle"/>
    <property type="match status" value="1"/>
</dbReference>
<dbReference type="STRING" id="1111735.GCA_000428045_04114"/>
<sequence length="204" mass="22956">MTHAVDALDPDQGTFDPDQANRYPPGDLAIWIFILAELLVFAVFFGAYAFTRMDNVELFNEFQLHLDRQAALINTLALITSSYFVVRAVSAIKQNHSAACTRWLIAAMGMGAVFLAVKTGEYSHHIEQGINLSTNTFYMFYLSLTFFHYMHVIMGMVILAAVAIKAKKGGYTAQEHTGVETGASYWHMVDLVWLILFPLVYVMR</sequence>
<dbReference type="InterPro" id="IPR000298">
    <property type="entry name" value="Cyt_c_oxidase-like_su3"/>
</dbReference>
<feature type="transmembrane region" description="Helical" evidence="7">
    <location>
        <begin position="138"/>
        <end position="164"/>
    </location>
</feature>
<evidence type="ECO:0000256" key="6">
    <source>
        <dbReference type="RuleBase" id="RU003376"/>
    </source>
</evidence>
<evidence type="ECO:0000313" key="10">
    <source>
        <dbReference type="Proteomes" id="UP000235015"/>
    </source>
</evidence>
<comment type="similarity">
    <text evidence="2 6">Belongs to the cytochrome c oxidase subunit 3 family.</text>
</comment>
<evidence type="ECO:0000256" key="4">
    <source>
        <dbReference type="ARBA" id="ARBA00022989"/>
    </source>
</evidence>
<evidence type="ECO:0000313" key="9">
    <source>
        <dbReference type="EMBL" id="PLX62103.1"/>
    </source>
</evidence>
<name>A0A2N6CXT5_9GAMM</name>
<evidence type="ECO:0000256" key="1">
    <source>
        <dbReference type="ARBA" id="ARBA00004141"/>
    </source>
</evidence>
<dbReference type="GO" id="GO:0019646">
    <property type="term" value="P:aerobic electron transport chain"/>
    <property type="evidence" value="ECO:0007669"/>
    <property type="project" value="InterPro"/>
</dbReference>
<reference evidence="9 10" key="1">
    <citation type="submission" date="2017-11" db="EMBL/GenBank/DDBJ databases">
        <title>Genome-resolved metagenomics identifies genetic mobility, metabolic interactions, and unexpected diversity in perchlorate-reducing communities.</title>
        <authorList>
            <person name="Barnum T.P."/>
            <person name="Figueroa I.A."/>
            <person name="Carlstrom C.I."/>
            <person name="Lucas L.N."/>
            <person name="Engelbrektson A.L."/>
            <person name="Coates J.D."/>
        </authorList>
    </citation>
    <scope>NUCLEOTIDE SEQUENCE [LARGE SCALE GENOMIC DNA]</scope>
    <source>
        <strain evidence="9">BM301</strain>
    </source>
</reference>
<dbReference type="RefSeq" id="WP_273438915.1">
    <property type="nucleotide sequence ID" value="NZ_PKUN01000009.1"/>
</dbReference>
<dbReference type="EMBL" id="PKUN01000009">
    <property type="protein sequence ID" value="PLX62103.1"/>
    <property type="molecule type" value="Genomic_DNA"/>
</dbReference>
<accession>A0A2N6CXT5</accession>
<evidence type="ECO:0000256" key="3">
    <source>
        <dbReference type="ARBA" id="ARBA00022692"/>
    </source>
</evidence>
<evidence type="ECO:0000256" key="7">
    <source>
        <dbReference type="SAM" id="Phobius"/>
    </source>
</evidence>
<comment type="caution">
    <text evidence="9">The sequence shown here is derived from an EMBL/GenBank/DDBJ whole genome shotgun (WGS) entry which is preliminary data.</text>
</comment>
<feature type="transmembrane region" description="Helical" evidence="7">
    <location>
        <begin position="71"/>
        <end position="90"/>
    </location>
</feature>
<dbReference type="SUPFAM" id="SSF81452">
    <property type="entry name" value="Cytochrome c oxidase subunit III-like"/>
    <property type="match status" value="1"/>
</dbReference>
<dbReference type="PROSITE" id="PS50253">
    <property type="entry name" value="COX3"/>
    <property type="match status" value="1"/>
</dbReference>
<feature type="transmembrane region" description="Helical" evidence="7">
    <location>
        <begin position="28"/>
        <end position="50"/>
    </location>
</feature>
<dbReference type="GO" id="GO:0004129">
    <property type="term" value="F:cytochrome-c oxidase activity"/>
    <property type="evidence" value="ECO:0007669"/>
    <property type="project" value="InterPro"/>
</dbReference>
<keyword evidence="3 6" id="KW-0812">Transmembrane</keyword>
<dbReference type="InterPro" id="IPR035973">
    <property type="entry name" value="Cyt_c_oxidase_su3-like_sf"/>
</dbReference>
<dbReference type="PANTHER" id="PTHR11403">
    <property type="entry name" value="CYTOCHROME C OXIDASE SUBUNIT III"/>
    <property type="match status" value="1"/>
</dbReference>
<evidence type="ECO:0000256" key="2">
    <source>
        <dbReference type="ARBA" id="ARBA00010581"/>
    </source>
</evidence>